<name>L2GRD1_VITCO</name>
<dbReference type="OMA" id="IHHISIG"/>
<dbReference type="GO" id="GO:0006139">
    <property type="term" value="P:nucleobase-containing compound metabolic process"/>
    <property type="evidence" value="ECO:0007669"/>
    <property type="project" value="InterPro"/>
</dbReference>
<keyword evidence="6" id="KW-1185">Reference proteome</keyword>
<evidence type="ECO:0000313" key="5">
    <source>
        <dbReference type="EMBL" id="ELA42887.1"/>
    </source>
</evidence>
<evidence type="ECO:0000256" key="1">
    <source>
        <dbReference type="ARBA" id="ARBA00022679"/>
    </source>
</evidence>
<dbReference type="SUPFAM" id="SSF52540">
    <property type="entry name" value="P-loop containing nucleoside triphosphate hydrolases"/>
    <property type="match status" value="1"/>
</dbReference>
<dbReference type="PROSITE" id="PS00113">
    <property type="entry name" value="ADENYLATE_KINASE"/>
    <property type="match status" value="1"/>
</dbReference>
<evidence type="ECO:0000256" key="2">
    <source>
        <dbReference type="ARBA" id="ARBA00022741"/>
    </source>
</evidence>
<reference evidence="6" key="1">
    <citation type="submission" date="2011-05" db="EMBL/GenBank/DDBJ databases">
        <title>The genome sequence of Vittaforma corneae strain ATCC 50505.</title>
        <authorList>
            <consortium name="The Broad Institute Genome Sequencing Platform"/>
            <person name="Cuomo C."/>
            <person name="Didier E."/>
            <person name="Bowers L."/>
            <person name="Young S.K."/>
            <person name="Zeng Q."/>
            <person name="Gargeya S."/>
            <person name="Fitzgerald M."/>
            <person name="Haas B."/>
            <person name="Abouelleil A."/>
            <person name="Alvarado L."/>
            <person name="Arachchi H.M."/>
            <person name="Berlin A."/>
            <person name="Chapman S.B."/>
            <person name="Gearin G."/>
            <person name="Goldberg J."/>
            <person name="Griggs A."/>
            <person name="Gujja S."/>
            <person name="Hansen M."/>
            <person name="Heiman D."/>
            <person name="Howarth C."/>
            <person name="Larimer J."/>
            <person name="Lui A."/>
            <person name="MacDonald P.J.P."/>
            <person name="McCowen C."/>
            <person name="Montmayeur A."/>
            <person name="Murphy C."/>
            <person name="Neiman D."/>
            <person name="Pearson M."/>
            <person name="Priest M."/>
            <person name="Roberts A."/>
            <person name="Saif S."/>
            <person name="Shea T."/>
            <person name="Sisk P."/>
            <person name="Stolte C."/>
            <person name="Sykes S."/>
            <person name="Wortman J."/>
            <person name="Nusbaum C."/>
            <person name="Birren B."/>
        </authorList>
    </citation>
    <scope>NUCLEOTIDE SEQUENCE [LARGE SCALE GENOMIC DNA]</scope>
    <source>
        <strain evidence="6">ATCC 50505</strain>
    </source>
</reference>
<dbReference type="GO" id="GO:0005524">
    <property type="term" value="F:ATP binding"/>
    <property type="evidence" value="ECO:0007669"/>
    <property type="project" value="InterPro"/>
</dbReference>
<evidence type="ECO:0000256" key="4">
    <source>
        <dbReference type="RuleBase" id="RU003330"/>
    </source>
</evidence>
<dbReference type="GeneID" id="19880920"/>
<sequence>MSTTCCTTQKLNLIVIGLPGCGKGTQSAKIAKHYNLKHVTSGDLLRQEVERNSKYAKQIQELMKTGKLFPDDLVNSILLEHVPKENYILDGYPRKLSQVKTFEDIDLVIYIELPEQEAVRRILHRNQGRSDDSEEAVKVRLRAFDRETEPVIEYYKSRGILEVVDGQGSEEEIFGRIQELIFKKFNI</sequence>
<accession>L2GRD1</accession>
<dbReference type="Pfam" id="PF00406">
    <property type="entry name" value="ADK"/>
    <property type="match status" value="1"/>
</dbReference>
<comment type="similarity">
    <text evidence="4">Belongs to the adenylate kinase family.</text>
</comment>
<keyword evidence="3 4" id="KW-0418">Kinase</keyword>
<dbReference type="EMBL" id="JH370130">
    <property type="protein sequence ID" value="ELA42887.1"/>
    <property type="molecule type" value="Genomic_DNA"/>
</dbReference>
<dbReference type="InterPro" id="IPR033690">
    <property type="entry name" value="Adenylat_kinase_CS"/>
</dbReference>
<protein>
    <recommendedName>
        <fullName evidence="7">Adenylate kinase</fullName>
    </recommendedName>
</protein>
<keyword evidence="2" id="KW-0547">Nucleotide-binding</keyword>
<dbReference type="HOGENOM" id="CLU_032354_4_2_1"/>
<evidence type="ECO:0000256" key="3">
    <source>
        <dbReference type="ARBA" id="ARBA00022777"/>
    </source>
</evidence>
<dbReference type="FunCoup" id="L2GRD1">
    <property type="interactions" value="154"/>
</dbReference>
<dbReference type="InterPro" id="IPR000850">
    <property type="entry name" value="Adenylat/UMP-CMP_kin"/>
</dbReference>
<dbReference type="Gene3D" id="3.40.50.300">
    <property type="entry name" value="P-loop containing nucleotide triphosphate hydrolases"/>
    <property type="match status" value="1"/>
</dbReference>
<dbReference type="RefSeq" id="XP_007603655.1">
    <property type="nucleotide sequence ID" value="XM_007603593.1"/>
</dbReference>
<organism evidence="5 6">
    <name type="scientific">Vittaforma corneae (strain ATCC 50505)</name>
    <name type="common">Microsporidian parasite</name>
    <name type="synonym">Nosema corneum</name>
    <dbReference type="NCBI Taxonomy" id="993615"/>
    <lineage>
        <taxon>Eukaryota</taxon>
        <taxon>Fungi</taxon>
        <taxon>Fungi incertae sedis</taxon>
        <taxon>Microsporidia</taxon>
        <taxon>Nosematidae</taxon>
        <taxon>Vittaforma</taxon>
    </lineage>
</organism>
<gene>
    <name evidence="5" type="ORF">VICG_00202</name>
</gene>
<dbReference type="GO" id="GO:0019205">
    <property type="term" value="F:nucleobase-containing compound kinase activity"/>
    <property type="evidence" value="ECO:0007669"/>
    <property type="project" value="InterPro"/>
</dbReference>
<dbReference type="AlphaFoldDB" id="L2GRD1"/>
<dbReference type="HAMAP" id="MF_00235">
    <property type="entry name" value="Adenylate_kinase_Adk"/>
    <property type="match status" value="1"/>
</dbReference>
<evidence type="ECO:0008006" key="7">
    <source>
        <dbReference type="Google" id="ProtNLM"/>
    </source>
</evidence>
<dbReference type="STRING" id="993615.L2GRD1"/>
<dbReference type="PANTHER" id="PTHR23359">
    <property type="entry name" value="NUCLEOTIDE KINASE"/>
    <property type="match status" value="1"/>
</dbReference>
<dbReference type="VEuPathDB" id="MicrosporidiaDB:VICG_00202"/>
<proteinExistence type="inferred from homology"/>
<dbReference type="CDD" id="cd01428">
    <property type="entry name" value="ADK"/>
    <property type="match status" value="1"/>
</dbReference>
<dbReference type="OrthoDB" id="439792at2759"/>
<dbReference type="InParanoid" id="L2GRD1"/>
<keyword evidence="1 4" id="KW-0808">Transferase</keyword>
<dbReference type="Proteomes" id="UP000011082">
    <property type="component" value="Unassembled WGS sequence"/>
</dbReference>
<dbReference type="PRINTS" id="PR00094">
    <property type="entry name" value="ADENYLTKNASE"/>
</dbReference>
<dbReference type="InterPro" id="IPR027417">
    <property type="entry name" value="P-loop_NTPase"/>
</dbReference>
<evidence type="ECO:0000313" key="6">
    <source>
        <dbReference type="Proteomes" id="UP000011082"/>
    </source>
</evidence>